<dbReference type="Pfam" id="PF13894">
    <property type="entry name" value="zf-C2H2_4"/>
    <property type="match status" value="2"/>
</dbReference>
<evidence type="ECO:0000256" key="2">
    <source>
        <dbReference type="ARBA" id="ARBA00006991"/>
    </source>
</evidence>
<proteinExistence type="inferred from homology"/>
<dbReference type="PROSITE" id="PS50157">
    <property type="entry name" value="ZINC_FINGER_C2H2_2"/>
    <property type="match status" value="3"/>
</dbReference>
<evidence type="ECO:0000256" key="9">
    <source>
        <dbReference type="ARBA" id="ARBA00023242"/>
    </source>
</evidence>
<evidence type="ECO:0000259" key="11">
    <source>
        <dbReference type="PROSITE" id="PS50157"/>
    </source>
</evidence>
<dbReference type="EMBL" id="LJIJ01001146">
    <property type="protein sequence ID" value="ODM92802.1"/>
    <property type="molecule type" value="Genomic_DNA"/>
</dbReference>
<dbReference type="PROSITE" id="PS00028">
    <property type="entry name" value="ZINC_FINGER_C2H2_1"/>
    <property type="match status" value="3"/>
</dbReference>
<dbReference type="AlphaFoldDB" id="A0A1D2MIR1"/>
<sequence>MNTVNSIKKDAECPVCGKKFAKADSCMIHLRIHTGERPFKCSICGDTFALNSRLVRHSLSHSNKKQFQCEICPIGFNRPDALKRHVQAVHYKLRRHCCQLCGCRFAAISSAHSSQ</sequence>
<feature type="domain" description="C2H2-type" evidence="11">
    <location>
        <begin position="39"/>
        <end position="66"/>
    </location>
</feature>
<keyword evidence="3" id="KW-0479">Metal-binding</keyword>
<accession>A0A1D2MIR1</accession>
<dbReference type="GO" id="GO:0008270">
    <property type="term" value="F:zinc ion binding"/>
    <property type="evidence" value="ECO:0007669"/>
    <property type="project" value="UniProtKB-KW"/>
</dbReference>
<keyword evidence="6" id="KW-0862">Zinc</keyword>
<evidence type="ECO:0000256" key="5">
    <source>
        <dbReference type="ARBA" id="ARBA00022771"/>
    </source>
</evidence>
<keyword evidence="8" id="KW-0804">Transcription</keyword>
<dbReference type="PANTHER" id="PTHR24394:SF29">
    <property type="entry name" value="MYONEURIN"/>
    <property type="match status" value="1"/>
</dbReference>
<dbReference type="Gene3D" id="3.30.160.60">
    <property type="entry name" value="Classic Zinc Finger"/>
    <property type="match status" value="3"/>
</dbReference>
<keyword evidence="4" id="KW-0677">Repeat</keyword>
<dbReference type="OMA" id="PNQFRCH"/>
<evidence type="ECO:0000313" key="13">
    <source>
        <dbReference type="Proteomes" id="UP000094527"/>
    </source>
</evidence>
<evidence type="ECO:0000256" key="10">
    <source>
        <dbReference type="PROSITE-ProRule" id="PRU00042"/>
    </source>
</evidence>
<dbReference type="FunFam" id="3.30.160.60:FF:000193">
    <property type="entry name" value="Zinc finger protein 300"/>
    <property type="match status" value="1"/>
</dbReference>
<reference evidence="12 13" key="1">
    <citation type="journal article" date="2016" name="Genome Biol. Evol.">
        <title>Gene Family Evolution Reflects Adaptation to Soil Environmental Stressors in the Genome of the Collembolan Orchesella cincta.</title>
        <authorList>
            <person name="Faddeeva-Vakhrusheva A."/>
            <person name="Derks M.F."/>
            <person name="Anvar S.Y."/>
            <person name="Agamennone V."/>
            <person name="Suring W."/>
            <person name="Smit S."/>
            <person name="van Straalen N.M."/>
            <person name="Roelofs D."/>
        </authorList>
    </citation>
    <scope>NUCLEOTIDE SEQUENCE [LARGE SCALE GENOMIC DNA]</scope>
    <source>
        <tissue evidence="12">Mixed pool</tissue>
    </source>
</reference>
<dbReference type="OrthoDB" id="6077919at2759"/>
<evidence type="ECO:0000313" key="12">
    <source>
        <dbReference type="EMBL" id="ODM92802.1"/>
    </source>
</evidence>
<evidence type="ECO:0000256" key="7">
    <source>
        <dbReference type="ARBA" id="ARBA00023015"/>
    </source>
</evidence>
<name>A0A1D2MIR1_ORCCI</name>
<evidence type="ECO:0000256" key="4">
    <source>
        <dbReference type="ARBA" id="ARBA00022737"/>
    </source>
</evidence>
<dbReference type="PANTHER" id="PTHR24394">
    <property type="entry name" value="ZINC FINGER PROTEIN"/>
    <property type="match status" value="1"/>
</dbReference>
<dbReference type="InterPro" id="IPR013087">
    <property type="entry name" value="Znf_C2H2_type"/>
</dbReference>
<comment type="similarity">
    <text evidence="2">Belongs to the krueppel C2H2-type zinc-finger protein family.</text>
</comment>
<dbReference type="Proteomes" id="UP000094527">
    <property type="component" value="Unassembled WGS sequence"/>
</dbReference>
<evidence type="ECO:0000256" key="8">
    <source>
        <dbReference type="ARBA" id="ARBA00023163"/>
    </source>
</evidence>
<dbReference type="InterPro" id="IPR036236">
    <property type="entry name" value="Znf_C2H2_sf"/>
</dbReference>
<protein>
    <submittedName>
        <fullName evidence="12">Putative zinc finger protein</fullName>
    </submittedName>
</protein>
<gene>
    <name evidence="12" type="ORF">Ocin01_13880</name>
</gene>
<keyword evidence="13" id="KW-1185">Reference proteome</keyword>
<evidence type="ECO:0000256" key="6">
    <source>
        <dbReference type="ARBA" id="ARBA00022833"/>
    </source>
</evidence>
<keyword evidence="7" id="KW-0805">Transcription regulation</keyword>
<keyword evidence="9" id="KW-0539">Nucleus</keyword>
<dbReference type="GO" id="GO:0005634">
    <property type="term" value="C:nucleus"/>
    <property type="evidence" value="ECO:0007669"/>
    <property type="project" value="UniProtKB-SubCell"/>
</dbReference>
<dbReference type="SMART" id="SM00355">
    <property type="entry name" value="ZnF_C2H2"/>
    <property type="match status" value="3"/>
</dbReference>
<comment type="subcellular location">
    <subcellularLocation>
        <location evidence="1">Nucleus</location>
    </subcellularLocation>
</comment>
<comment type="caution">
    <text evidence="12">The sequence shown here is derived from an EMBL/GenBank/DDBJ whole genome shotgun (WGS) entry which is preliminary data.</text>
</comment>
<feature type="domain" description="C2H2-type" evidence="11">
    <location>
        <begin position="11"/>
        <end position="38"/>
    </location>
</feature>
<dbReference type="GO" id="GO:0000981">
    <property type="term" value="F:DNA-binding transcription factor activity, RNA polymerase II-specific"/>
    <property type="evidence" value="ECO:0007669"/>
    <property type="project" value="TreeGrafter"/>
</dbReference>
<feature type="domain" description="C2H2-type" evidence="11">
    <location>
        <begin position="67"/>
        <end position="95"/>
    </location>
</feature>
<dbReference type="Pfam" id="PF00096">
    <property type="entry name" value="zf-C2H2"/>
    <property type="match status" value="1"/>
</dbReference>
<organism evidence="12 13">
    <name type="scientific">Orchesella cincta</name>
    <name type="common">Springtail</name>
    <name type="synonym">Podura cincta</name>
    <dbReference type="NCBI Taxonomy" id="48709"/>
    <lineage>
        <taxon>Eukaryota</taxon>
        <taxon>Metazoa</taxon>
        <taxon>Ecdysozoa</taxon>
        <taxon>Arthropoda</taxon>
        <taxon>Hexapoda</taxon>
        <taxon>Collembola</taxon>
        <taxon>Entomobryomorpha</taxon>
        <taxon>Entomobryoidea</taxon>
        <taxon>Orchesellidae</taxon>
        <taxon>Orchesellinae</taxon>
        <taxon>Orchesella</taxon>
    </lineage>
</organism>
<evidence type="ECO:0000256" key="1">
    <source>
        <dbReference type="ARBA" id="ARBA00004123"/>
    </source>
</evidence>
<dbReference type="SUPFAM" id="SSF57667">
    <property type="entry name" value="beta-beta-alpha zinc fingers"/>
    <property type="match status" value="2"/>
</dbReference>
<dbReference type="STRING" id="48709.A0A1D2MIR1"/>
<dbReference type="FunFam" id="3.30.160.60:FF:000688">
    <property type="entry name" value="zinc finger protein 197 isoform X1"/>
    <property type="match status" value="1"/>
</dbReference>
<evidence type="ECO:0000256" key="3">
    <source>
        <dbReference type="ARBA" id="ARBA00022723"/>
    </source>
</evidence>
<keyword evidence="5 10" id="KW-0863">Zinc-finger</keyword>